<dbReference type="Proteomes" id="UP001341840">
    <property type="component" value="Unassembled WGS sequence"/>
</dbReference>
<proteinExistence type="predicted"/>
<dbReference type="PANTHER" id="PTHR12203">
    <property type="entry name" value="KDEL LYS-ASP-GLU-LEU CONTAINING - RELATED"/>
    <property type="match status" value="1"/>
</dbReference>
<reference evidence="2 3" key="1">
    <citation type="journal article" date="2023" name="Plants (Basel)">
        <title>Bridging the Gap: Combining Genomics and Transcriptomics Approaches to Understand Stylosanthes scabra, an Orphan Legume from the Brazilian Caatinga.</title>
        <authorList>
            <person name="Ferreira-Neto J.R.C."/>
            <person name="da Silva M.D."/>
            <person name="Binneck E."/>
            <person name="de Melo N.F."/>
            <person name="da Silva R.H."/>
            <person name="de Melo A.L.T.M."/>
            <person name="Pandolfi V."/>
            <person name="Bustamante F.O."/>
            <person name="Brasileiro-Vidal A.C."/>
            <person name="Benko-Iseppon A.M."/>
        </authorList>
    </citation>
    <scope>NUCLEOTIDE SEQUENCE [LARGE SCALE GENOMIC DNA]</scope>
    <source>
        <tissue evidence="2">Leaves</tissue>
    </source>
</reference>
<dbReference type="PANTHER" id="PTHR12203:SF99">
    <property type="entry name" value="OS04G0534100 PROTEIN"/>
    <property type="match status" value="1"/>
</dbReference>
<evidence type="ECO:0000313" key="3">
    <source>
        <dbReference type="Proteomes" id="UP001341840"/>
    </source>
</evidence>
<dbReference type="Pfam" id="PF05686">
    <property type="entry name" value="Glyco_transf_90"/>
    <property type="match status" value="1"/>
</dbReference>
<name>A0ABU6RB81_9FABA</name>
<dbReference type="InterPro" id="IPR051091">
    <property type="entry name" value="O-Glucosyltr/Glycosyltrsf_90"/>
</dbReference>
<gene>
    <name evidence="2" type="ORF">PIB30_027655</name>
</gene>
<dbReference type="InterPro" id="IPR006598">
    <property type="entry name" value="CAP10"/>
</dbReference>
<evidence type="ECO:0000313" key="2">
    <source>
        <dbReference type="EMBL" id="MED6121170.1"/>
    </source>
</evidence>
<dbReference type="EMBL" id="JASCZI010030315">
    <property type="protein sequence ID" value="MED6121170.1"/>
    <property type="molecule type" value="Genomic_DNA"/>
</dbReference>
<feature type="domain" description="Glycosyl transferase CAP10" evidence="1">
    <location>
        <begin position="11"/>
        <end position="98"/>
    </location>
</feature>
<keyword evidence="3" id="KW-1185">Reference proteome</keyword>
<sequence length="107" mass="12666">MSSLFSLFWFFPTKHYWPIKEDDKCRSIKFAVEWGNAHQNEANSIGKAASDFIYDELKMDYVYDYMFHLLSSYGKLLRYTPTLSSEDVELCVESMWFAMVKEEESNS</sequence>
<protein>
    <recommendedName>
        <fullName evidence="1">Glycosyl transferase CAP10 domain-containing protein</fullName>
    </recommendedName>
</protein>
<evidence type="ECO:0000259" key="1">
    <source>
        <dbReference type="Pfam" id="PF05686"/>
    </source>
</evidence>
<comment type="caution">
    <text evidence="2">The sequence shown here is derived from an EMBL/GenBank/DDBJ whole genome shotgun (WGS) entry which is preliminary data.</text>
</comment>
<organism evidence="2 3">
    <name type="scientific">Stylosanthes scabra</name>
    <dbReference type="NCBI Taxonomy" id="79078"/>
    <lineage>
        <taxon>Eukaryota</taxon>
        <taxon>Viridiplantae</taxon>
        <taxon>Streptophyta</taxon>
        <taxon>Embryophyta</taxon>
        <taxon>Tracheophyta</taxon>
        <taxon>Spermatophyta</taxon>
        <taxon>Magnoliopsida</taxon>
        <taxon>eudicotyledons</taxon>
        <taxon>Gunneridae</taxon>
        <taxon>Pentapetalae</taxon>
        <taxon>rosids</taxon>
        <taxon>fabids</taxon>
        <taxon>Fabales</taxon>
        <taxon>Fabaceae</taxon>
        <taxon>Papilionoideae</taxon>
        <taxon>50 kb inversion clade</taxon>
        <taxon>dalbergioids sensu lato</taxon>
        <taxon>Dalbergieae</taxon>
        <taxon>Pterocarpus clade</taxon>
        <taxon>Stylosanthes</taxon>
    </lineage>
</organism>
<accession>A0ABU6RB81</accession>